<comment type="caution">
    <text evidence="1">The sequence shown here is derived from an EMBL/GenBank/DDBJ whole genome shotgun (WGS) entry which is preliminary data.</text>
</comment>
<proteinExistence type="predicted"/>
<dbReference type="InterPro" id="IPR021428">
    <property type="entry name" value="DUF3078"/>
</dbReference>
<dbReference type="STRING" id="596327.PORUE0001_0560"/>
<dbReference type="Pfam" id="PF11276">
    <property type="entry name" value="DUF3078"/>
    <property type="match status" value="1"/>
</dbReference>
<sequence length="460" mass="52247">MYHYRFTLLLFITLLGLPPLIAQTPHSAEIHSEDDSVTAPAVELTTLKVQYLLNRANPVAPLPKEVLPTTLLVQAPLSSAVSVISSSKSPELSLDLPTSLVCKSSPLATALHGEELQIPILQQYYERSLQSVNQLKLSTPALISRQEGDLLAHRIDITTVGSSKPIVAATVNTPFAGVDASDQLHGVTLARKYWFPGLESNIQFSQTYISPNWHKGGNSALALHSKQLLRLSYERDKVNWLNELEWRVGLNAEIRDSLQGYNISDDLLRMRSNLGIKAFKGWYYSLDVEARTQAFEQRSEDKKVLYSAFASPLTLTSGLGMKWVVDNKSKTHYGRRFRLDLNIAPLAYDFKWSARKDIDMTRHGFKEGKNIYSAIGSMLRANMIWDFTDTFAWESRLYYNTSYKRIETEFENSLIFAFSRYFSTRVNVLLRYDDAVPLTLENRSRLQIYQMLTIGFDLKI</sequence>
<gene>
    <name evidence="1" type="ORF">PORUE0001_0560</name>
</gene>
<dbReference type="eggNOG" id="COG3137">
    <property type="taxonomic scope" value="Bacteria"/>
</dbReference>
<accession>C2M9I0</accession>
<protein>
    <recommendedName>
        <fullName evidence="3">DUF3078 domain-containing protein</fullName>
    </recommendedName>
</protein>
<evidence type="ECO:0008006" key="3">
    <source>
        <dbReference type="Google" id="ProtNLM"/>
    </source>
</evidence>
<dbReference type="RefSeq" id="WP_007364574.1">
    <property type="nucleotide sequence ID" value="NZ_ACLR01000032.1"/>
</dbReference>
<dbReference type="OrthoDB" id="1495718at2"/>
<organism evidence="1 2">
    <name type="scientific">Porphyromonas uenonis 60-3</name>
    <dbReference type="NCBI Taxonomy" id="596327"/>
    <lineage>
        <taxon>Bacteria</taxon>
        <taxon>Pseudomonadati</taxon>
        <taxon>Bacteroidota</taxon>
        <taxon>Bacteroidia</taxon>
        <taxon>Bacteroidales</taxon>
        <taxon>Porphyromonadaceae</taxon>
        <taxon>Porphyromonas</taxon>
    </lineage>
</organism>
<dbReference type="Proteomes" id="UP000003303">
    <property type="component" value="Unassembled WGS sequence"/>
</dbReference>
<reference evidence="1 2" key="1">
    <citation type="submission" date="2009-04" db="EMBL/GenBank/DDBJ databases">
        <authorList>
            <person name="Sebastian Y."/>
            <person name="Madupu R."/>
            <person name="Durkin A.S."/>
            <person name="Torralba M."/>
            <person name="Methe B."/>
            <person name="Sutton G.G."/>
            <person name="Strausberg R.L."/>
            <person name="Nelson K.E."/>
        </authorList>
    </citation>
    <scope>NUCLEOTIDE SEQUENCE [LARGE SCALE GENOMIC DNA]</scope>
    <source>
        <strain evidence="1 2">60-3</strain>
    </source>
</reference>
<evidence type="ECO:0000313" key="1">
    <source>
        <dbReference type="EMBL" id="EEK17620.1"/>
    </source>
</evidence>
<dbReference type="AlphaFoldDB" id="C2M9I0"/>
<name>C2M9I0_9PORP</name>
<evidence type="ECO:0000313" key="2">
    <source>
        <dbReference type="Proteomes" id="UP000003303"/>
    </source>
</evidence>
<keyword evidence="2" id="KW-1185">Reference proteome</keyword>
<dbReference type="EMBL" id="ACLR01000032">
    <property type="protein sequence ID" value="EEK17620.1"/>
    <property type="molecule type" value="Genomic_DNA"/>
</dbReference>